<dbReference type="EMBL" id="JAFBEB010000001">
    <property type="protein sequence ID" value="MBM7589003.1"/>
    <property type="molecule type" value="Genomic_DNA"/>
</dbReference>
<dbReference type="InterPro" id="IPR018743">
    <property type="entry name" value="DUF2292"/>
</dbReference>
<comment type="caution">
    <text evidence="1">The sequence shown here is derived from an EMBL/GenBank/DDBJ whole genome shotgun (WGS) entry which is preliminary data.</text>
</comment>
<dbReference type="Proteomes" id="UP000717624">
    <property type="component" value="Unassembled WGS sequence"/>
</dbReference>
<reference evidence="1" key="1">
    <citation type="submission" date="2021-01" db="EMBL/GenBank/DDBJ databases">
        <title>Genomic Encyclopedia of Type Strains, Phase IV (KMG-IV): sequencing the most valuable type-strain genomes for metagenomic binning, comparative biology and taxonomic classification.</title>
        <authorList>
            <person name="Goeker M."/>
        </authorList>
    </citation>
    <scope>NUCLEOTIDE SEQUENCE</scope>
    <source>
        <strain evidence="1">DSM 25523</strain>
    </source>
</reference>
<evidence type="ECO:0008006" key="3">
    <source>
        <dbReference type="Google" id="ProtNLM"/>
    </source>
</evidence>
<organism evidence="1 2">
    <name type="scientific">Brevibacillus fulvus</name>
    <dbReference type="NCBI Taxonomy" id="1125967"/>
    <lineage>
        <taxon>Bacteria</taxon>
        <taxon>Bacillati</taxon>
        <taxon>Bacillota</taxon>
        <taxon>Bacilli</taxon>
        <taxon>Bacillales</taxon>
        <taxon>Paenibacillaceae</taxon>
        <taxon>Brevibacillus</taxon>
    </lineage>
</organism>
<keyword evidence="2" id="KW-1185">Reference proteome</keyword>
<sequence length="64" mass="7653">MSKIRLDQEWIDRIIQTIQGLEYGSVHITVHDSQITQIERLEKHRFALDKNPATKRKTSETRYE</sequence>
<dbReference type="AlphaFoldDB" id="A0A938XWK8"/>
<evidence type="ECO:0000313" key="1">
    <source>
        <dbReference type="EMBL" id="MBM7589003.1"/>
    </source>
</evidence>
<evidence type="ECO:0000313" key="2">
    <source>
        <dbReference type="Proteomes" id="UP000717624"/>
    </source>
</evidence>
<protein>
    <recommendedName>
        <fullName evidence="3">DUF2292 domain-containing protein</fullName>
    </recommendedName>
</protein>
<accession>A0A938XWK8</accession>
<gene>
    <name evidence="1" type="ORF">JOD01_000589</name>
</gene>
<dbReference type="Pfam" id="PF10055">
    <property type="entry name" value="DUF2292"/>
    <property type="match status" value="1"/>
</dbReference>
<name>A0A938XWK8_9BACL</name>
<proteinExistence type="predicted"/>